<keyword evidence="5" id="KW-0547">Nucleotide-binding</keyword>
<evidence type="ECO:0000256" key="2">
    <source>
        <dbReference type="ARBA" id="ARBA00022448"/>
    </source>
</evidence>
<keyword evidence="6 13" id="KW-0067">ATP-binding</keyword>
<keyword evidence="7 10" id="KW-1133">Transmembrane helix</keyword>
<dbReference type="GO" id="GO:0016887">
    <property type="term" value="F:ATP hydrolysis activity"/>
    <property type="evidence" value="ECO:0007669"/>
    <property type="project" value="InterPro"/>
</dbReference>
<dbReference type="RefSeq" id="WP_154523360.1">
    <property type="nucleotide sequence ID" value="NZ_VULZ01000002.1"/>
</dbReference>
<protein>
    <submittedName>
        <fullName evidence="13">ABC transporter ATP-binding protein</fullName>
    </submittedName>
</protein>
<feature type="transmembrane region" description="Helical" evidence="10">
    <location>
        <begin position="181"/>
        <end position="199"/>
    </location>
</feature>
<dbReference type="FunFam" id="3.40.50.300:FF:000221">
    <property type="entry name" value="Multidrug ABC transporter ATP-binding protein"/>
    <property type="match status" value="1"/>
</dbReference>
<dbReference type="Gene3D" id="1.20.1560.10">
    <property type="entry name" value="ABC transporter type 1, transmembrane domain"/>
    <property type="match status" value="1"/>
</dbReference>
<evidence type="ECO:0000256" key="10">
    <source>
        <dbReference type="SAM" id="Phobius"/>
    </source>
</evidence>
<evidence type="ECO:0000256" key="4">
    <source>
        <dbReference type="ARBA" id="ARBA00022692"/>
    </source>
</evidence>
<evidence type="ECO:0000256" key="3">
    <source>
        <dbReference type="ARBA" id="ARBA00022475"/>
    </source>
</evidence>
<evidence type="ECO:0000259" key="11">
    <source>
        <dbReference type="PROSITE" id="PS50893"/>
    </source>
</evidence>
<dbReference type="GO" id="GO:0005886">
    <property type="term" value="C:plasma membrane"/>
    <property type="evidence" value="ECO:0007669"/>
    <property type="project" value="UniProtKB-SubCell"/>
</dbReference>
<keyword evidence="4 10" id="KW-0812">Transmembrane</keyword>
<keyword evidence="2" id="KW-0813">Transport</keyword>
<organism evidence="13 14">
    <name type="scientific">Porcincola intestinalis</name>
    <dbReference type="NCBI Taxonomy" id="2606632"/>
    <lineage>
        <taxon>Bacteria</taxon>
        <taxon>Bacillati</taxon>
        <taxon>Bacillota</taxon>
        <taxon>Clostridia</taxon>
        <taxon>Lachnospirales</taxon>
        <taxon>Lachnospiraceae</taxon>
        <taxon>Porcincola</taxon>
    </lineage>
</organism>
<reference evidence="13 14" key="1">
    <citation type="submission" date="2019-08" db="EMBL/GenBank/DDBJ databases">
        <title>In-depth cultivation of the pig gut microbiome towards novel bacterial diversity and tailored functional studies.</title>
        <authorList>
            <person name="Wylensek D."/>
            <person name="Hitch T.C.A."/>
            <person name="Clavel T."/>
        </authorList>
    </citation>
    <scope>NUCLEOTIDE SEQUENCE [LARGE SCALE GENOMIC DNA]</scope>
    <source>
        <strain evidence="13 14">Oil+RF-744-WCA-WT-11</strain>
    </source>
</reference>
<evidence type="ECO:0000256" key="5">
    <source>
        <dbReference type="ARBA" id="ARBA00022741"/>
    </source>
</evidence>
<evidence type="ECO:0000313" key="13">
    <source>
        <dbReference type="EMBL" id="MSS14080.1"/>
    </source>
</evidence>
<dbReference type="InterPro" id="IPR036640">
    <property type="entry name" value="ABC1_TM_sf"/>
</dbReference>
<evidence type="ECO:0000313" key="14">
    <source>
        <dbReference type="Proteomes" id="UP000481852"/>
    </source>
</evidence>
<keyword evidence="14" id="KW-1185">Reference proteome</keyword>
<dbReference type="GO" id="GO:0015421">
    <property type="term" value="F:ABC-type oligopeptide transporter activity"/>
    <property type="evidence" value="ECO:0007669"/>
    <property type="project" value="TreeGrafter"/>
</dbReference>
<feature type="compositionally biased region" description="Basic and acidic residues" evidence="9">
    <location>
        <begin position="653"/>
        <end position="664"/>
    </location>
</feature>
<evidence type="ECO:0000256" key="8">
    <source>
        <dbReference type="ARBA" id="ARBA00023136"/>
    </source>
</evidence>
<dbReference type="InterPro" id="IPR003439">
    <property type="entry name" value="ABC_transporter-like_ATP-bd"/>
</dbReference>
<dbReference type="InterPro" id="IPR003593">
    <property type="entry name" value="AAA+_ATPase"/>
</dbReference>
<proteinExistence type="predicted"/>
<feature type="domain" description="ABC transmembrane type-1" evidence="12">
    <location>
        <begin position="22"/>
        <end position="324"/>
    </location>
</feature>
<dbReference type="SMART" id="SM00382">
    <property type="entry name" value="AAA"/>
    <property type="match status" value="1"/>
</dbReference>
<comment type="subcellular location">
    <subcellularLocation>
        <location evidence="1">Cell membrane</location>
        <topology evidence="1">Multi-pass membrane protein</topology>
    </subcellularLocation>
</comment>
<dbReference type="Proteomes" id="UP000481852">
    <property type="component" value="Unassembled WGS sequence"/>
</dbReference>
<dbReference type="InterPro" id="IPR027417">
    <property type="entry name" value="P-loop_NTPase"/>
</dbReference>
<dbReference type="Pfam" id="PF00664">
    <property type="entry name" value="ABC_membrane"/>
    <property type="match status" value="1"/>
</dbReference>
<keyword evidence="8 10" id="KW-0472">Membrane</keyword>
<dbReference type="Pfam" id="PF00005">
    <property type="entry name" value="ABC_tran"/>
    <property type="match status" value="1"/>
</dbReference>
<dbReference type="InterPro" id="IPR011527">
    <property type="entry name" value="ABC1_TM_dom"/>
</dbReference>
<evidence type="ECO:0000256" key="6">
    <source>
        <dbReference type="ARBA" id="ARBA00022840"/>
    </source>
</evidence>
<gene>
    <name evidence="13" type="ORF">FYJ35_03325</name>
</gene>
<dbReference type="SUPFAM" id="SSF52540">
    <property type="entry name" value="P-loop containing nucleoside triphosphate hydrolases"/>
    <property type="match status" value="1"/>
</dbReference>
<dbReference type="AlphaFoldDB" id="A0A6L5X1C9"/>
<dbReference type="PROSITE" id="PS50929">
    <property type="entry name" value="ABC_TM1F"/>
    <property type="match status" value="1"/>
</dbReference>
<feature type="compositionally biased region" description="Polar residues" evidence="9">
    <location>
        <begin position="633"/>
        <end position="642"/>
    </location>
</feature>
<sequence length="664" mass="74284">MQYPTRWSMVLHFLRGSKRWFAAAIFSACVVSLLDLANPKIIGFTVDSVIDSGSASVPSWLSAFVKAAGGIGGIRRHLWLIAVLVAGVAAVRAVFRYFFEFFNTKGAEKLVKTMRDDLFGHILHLPYAWHSENATGDIIQRCTSDVDTVKTFLSDQLSALLRTLILMGLSLFFMFRIHVRLAAAAAVFIPVIVLYSLFFHSRIGAAFEKADEEEGRLSTIAQENLTGVRVVRAFGRELYECRRFEEQNRIYTGYWVHLMKVLSMFWTSGDLVSYLQTLVILVYGSYLAASGRITAGELIAFISYNELLNWPIRALGRTIAELSKTGISIDRLRYIMNAEVEQDAPDAVCPPMNRDIVFDHVSYAYENGQGEVLRDVSFRIRGGSVFGILGGTGSGKSTLMHLLDRLYDLPEGDGRILIGDTDISNIQTAYLRQHVGMVLQEPYLFSRTLSENIAITQKRVVLDEVRRAARTASLDDTIEHFTKGYDTYVGERGVTLSGGQKQRTAIAQMLIRQPEIMIFDDSLSAVDAETDAKIREALKKRTAGSTVILISHRISTLMHADSILVLDKGRVAAQGTHGELLEMNPIYRRIYQLQMQGAEEMQENSPEERQPEGQQSGNRQDPQENDPEECQPEGQQSGSRQDPQGRETVSGKARTEQNGEEARR</sequence>
<dbReference type="PANTHER" id="PTHR43394:SF1">
    <property type="entry name" value="ATP-BINDING CASSETTE SUB-FAMILY B MEMBER 10, MITOCHONDRIAL"/>
    <property type="match status" value="1"/>
</dbReference>
<evidence type="ECO:0000256" key="1">
    <source>
        <dbReference type="ARBA" id="ARBA00004651"/>
    </source>
</evidence>
<dbReference type="CDD" id="cd18542">
    <property type="entry name" value="ABC_6TM_YknU_like"/>
    <property type="match status" value="1"/>
</dbReference>
<evidence type="ECO:0000259" key="12">
    <source>
        <dbReference type="PROSITE" id="PS50929"/>
    </source>
</evidence>
<evidence type="ECO:0000256" key="9">
    <source>
        <dbReference type="SAM" id="MobiDB-lite"/>
    </source>
</evidence>
<dbReference type="PANTHER" id="PTHR43394">
    <property type="entry name" value="ATP-DEPENDENT PERMEASE MDL1, MITOCHONDRIAL"/>
    <property type="match status" value="1"/>
</dbReference>
<dbReference type="SUPFAM" id="SSF90123">
    <property type="entry name" value="ABC transporter transmembrane region"/>
    <property type="match status" value="1"/>
</dbReference>
<dbReference type="InterPro" id="IPR039421">
    <property type="entry name" value="Type_1_exporter"/>
</dbReference>
<evidence type="ECO:0000256" key="7">
    <source>
        <dbReference type="ARBA" id="ARBA00022989"/>
    </source>
</evidence>
<feature type="transmembrane region" description="Helical" evidence="10">
    <location>
        <begin position="78"/>
        <end position="99"/>
    </location>
</feature>
<dbReference type="PROSITE" id="PS50893">
    <property type="entry name" value="ABC_TRANSPORTER_2"/>
    <property type="match status" value="1"/>
</dbReference>
<keyword evidence="3" id="KW-1003">Cell membrane</keyword>
<dbReference type="GO" id="GO:0005524">
    <property type="term" value="F:ATP binding"/>
    <property type="evidence" value="ECO:0007669"/>
    <property type="project" value="UniProtKB-KW"/>
</dbReference>
<dbReference type="EMBL" id="VULZ01000002">
    <property type="protein sequence ID" value="MSS14080.1"/>
    <property type="molecule type" value="Genomic_DNA"/>
</dbReference>
<comment type="caution">
    <text evidence="13">The sequence shown here is derived from an EMBL/GenBank/DDBJ whole genome shotgun (WGS) entry which is preliminary data.</text>
</comment>
<dbReference type="Gene3D" id="3.40.50.300">
    <property type="entry name" value="P-loop containing nucleotide triphosphate hydrolases"/>
    <property type="match status" value="1"/>
</dbReference>
<accession>A0A6L5X1C9</accession>
<name>A0A6L5X1C9_9FIRM</name>
<feature type="domain" description="ABC transporter" evidence="11">
    <location>
        <begin position="356"/>
        <end position="593"/>
    </location>
</feature>
<feature type="region of interest" description="Disordered" evidence="9">
    <location>
        <begin position="597"/>
        <end position="664"/>
    </location>
</feature>